<dbReference type="AlphaFoldDB" id="A0A1S2YJ12"/>
<dbReference type="GO" id="GO:0045893">
    <property type="term" value="P:positive regulation of DNA-templated transcription"/>
    <property type="evidence" value="ECO:0007669"/>
    <property type="project" value="TreeGrafter"/>
</dbReference>
<feature type="region of interest" description="Disordered" evidence="6">
    <location>
        <begin position="288"/>
        <end position="307"/>
    </location>
</feature>
<evidence type="ECO:0000256" key="6">
    <source>
        <dbReference type="SAM" id="MobiDB-lite"/>
    </source>
</evidence>
<dbReference type="PROSITE" id="PS50217">
    <property type="entry name" value="BZIP"/>
    <property type="match status" value="1"/>
</dbReference>
<dbReference type="eggNOG" id="ENOG502QQW5">
    <property type="taxonomic scope" value="Eukaryota"/>
</dbReference>
<evidence type="ECO:0000256" key="5">
    <source>
        <dbReference type="ARBA" id="ARBA00066000"/>
    </source>
</evidence>
<dbReference type="PANTHER" id="PTHR46391">
    <property type="entry name" value="BASIC LEUCINE ZIPPER 34"/>
    <property type="match status" value="1"/>
</dbReference>
<keyword evidence="3" id="KW-0804">Transcription</keyword>
<dbReference type="GeneID" id="101491374"/>
<evidence type="ECO:0000256" key="2">
    <source>
        <dbReference type="ARBA" id="ARBA00023015"/>
    </source>
</evidence>
<proteinExistence type="predicted"/>
<dbReference type="KEGG" id="cam:101491374"/>
<dbReference type="OrthoDB" id="1435597at2759"/>
<dbReference type="Proteomes" id="UP000087171">
    <property type="component" value="Chromosome Ca6"/>
</dbReference>
<dbReference type="GO" id="GO:0003700">
    <property type="term" value="F:DNA-binding transcription factor activity"/>
    <property type="evidence" value="ECO:0007669"/>
    <property type="project" value="InterPro"/>
</dbReference>
<reference evidence="8" key="1">
    <citation type="journal article" date="2013" name="Nat. Biotechnol.">
        <title>Draft genome sequence of chickpea (Cicer arietinum) provides a resource for trait improvement.</title>
        <authorList>
            <person name="Varshney R.K."/>
            <person name="Song C."/>
            <person name="Saxena R.K."/>
            <person name="Azam S."/>
            <person name="Yu S."/>
            <person name="Sharpe A.G."/>
            <person name="Cannon S."/>
            <person name="Baek J."/>
            <person name="Rosen B.D."/>
            <person name="Tar'an B."/>
            <person name="Millan T."/>
            <person name="Zhang X."/>
            <person name="Ramsay L.D."/>
            <person name="Iwata A."/>
            <person name="Wang Y."/>
            <person name="Nelson W."/>
            <person name="Farmer A.D."/>
            <person name="Gaur P.M."/>
            <person name="Soderlund C."/>
            <person name="Penmetsa R.V."/>
            <person name="Xu C."/>
            <person name="Bharti A.K."/>
            <person name="He W."/>
            <person name="Winter P."/>
            <person name="Zhao S."/>
            <person name="Hane J.K."/>
            <person name="Carrasquilla-Garcia N."/>
            <person name="Condie J.A."/>
            <person name="Upadhyaya H.D."/>
            <person name="Luo M.C."/>
            <person name="Thudi M."/>
            <person name="Gowda C.L."/>
            <person name="Singh N.P."/>
            <person name="Lichtenzveig J."/>
            <person name="Gali K.K."/>
            <person name="Rubio J."/>
            <person name="Nadarajan N."/>
            <person name="Dolezel J."/>
            <person name="Bansal K.C."/>
            <person name="Xu X."/>
            <person name="Edwards D."/>
            <person name="Zhang G."/>
            <person name="Kahl G."/>
            <person name="Gil J."/>
            <person name="Singh K.B."/>
            <person name="Datta S.K."/>
            <person name="Jackson S.A."/>
            <person name="Wang J."/>
            <person name="Cook D.R."/>
        </authorList>
    </citation>
    <scope>NUCLEOTIDE SEQUENCE [LARGE SCALE GENOMIC DNA]</scope>
    <source>
        <strain evidence="8">cv. CDC Frontier</strain>
    </source>
</reference>
<dbReference type="GO" id="GO:0003677">
    <property type="term" value="F:DNA binding"/>
    <property type="evidence" value="ECO:0007669"/>
    <property type="project" value="TreeGrafter"/>
</dbReference>
<dbReference type="SUPFAM" id="SSF57959">
    <property type="entry name" value="Leucine zipper domain"/>
    <property type="match status" value="1"/>
</dbReference>
<dbReference type="InterPro" id="IPR044759">
    <property type="entry name" value="bZIP_RF2"/>
</dbReference>
<dbReference type="PaxDb" id="3827-XP_004505521.1"/>
<evidence type="ECO:0000313" key="9">
    <source>
        <dbReference type="RefSeq" id="XP_004505521.1"/>
    </source>
</evidence>
<dbReference type="InterPro" id="IPR004827">
    <property type="entry name" value="bZIP"/>
</dbReference>
<feature type="compositionally biased region" description="Polar residues" evidence="6">
    <location>
        <begin position="288"/>
        <end position="297"/>
    </location>
</feature>
<feature type="region of interest" description="Disordered" evidence="6">
    <location>
        <begin position="113"/>
        <end position="188"/>
    </location>
</feature>
<dbReference type="PROSITE" id="PS00036">
    <property type="entry name" value="BZIP_BASIC"/>
    <property type="match status" value="1"/>
</dbReference>
<evidence type="ECO:0000256" key="4">
    <source>
        <dbReference type="ARBA" id="ARBA00023242"/>
    </source>
</evidence>
<feature type="compositionally biased region" description="Low complexity" evidence="6">
    <location>
        <begin position="118"/>
        <end position="131"/>
    </location>
</feature>
<feature type="compositionally biased region" description="Low complexity" evidence="6">
    <location>
        <begin position="172"/>
        <end position="181"/>
    </location>
</feature>
<comment type="subunit">
    <text evidence="5">Forms heterodimers with BZIP18, BZIP43 and VIP1/BZIP51.</text>
</comment>
<dbReference type="PANTHER" id="PTHR46391:SF20">
    <property type="entry name" value="BASIC LEUCINE ZIPPER 61"/>
    <property type="match status" value="1"/>
</dbReference>
<sequence>MAQLPPKIPIPNMTQTWPEFSSHQKMPTLKTMSPNVNSAHQNPSWVDEFLDFSSARRGAHRRSASDSVTFVEASMMEHCRRSEFERFDDEQLMSMFNDDVSENPMMSQPPVAAATLCSNSNPSTPSDNNSINDEKEVDEKQQHLELKHESDEDEISECKQEIAQVVNDDDNNNNNSNTSSSQKITDPKRVKRILANRQSAQRSRVRKLQYISELERSVTSLQAEVSVLSPRVAFLDHQRLLLNVDNSALKQRIAALAQDKIFKDAHQEALKREIERLRQVYHQQNIKKMENNATGSPSPKPRCDNDTHIEKEHLINV</sequence>
<feature type="domain" description="BZIP" evidence="7">
    <location>
        <begin position="186"/>
        <end position="238"/>
    </location>
</feature>
<evidence type="ECO:0000313" key="8">
    <source>
        <dbReference type="Proteomes" id="UP000087171"/>
    </source>
</evidence>
<dbReference type="RefSeq" id="XP_004505521.1">
    <property type="nucleotide sequence ID" value="XM_004505464.3"/>
</dbReference>
<evidence type="ECO:0000259" key="7">
    <source>
        <dbReference type="PROSITE" id="PS50217"/>
    </source>
</evidence>
<keyword evidence="4" id="KW-0539">Nucleus</keyword>
<comment type="subcellular location">
    <subcellularLocation>
        <location evidence="1">Nucleus</location>
    </subcellularLocation>
</comment>
<dbReference type="Pfam" id="PF07716">
    <property type="entry name" value="bZIP_2"/>
    <property type="match status" value="1"/>
</dbReference>
<accession>A0A1S2YJ12</accession>
<evidence type="ECO:0000256" key="1">
    <source>
        <dbReference type="ARBA" id="ARBA00004123"/>
    </source>
</evidence>
<dbReference type="STRING" id="3827.A0A1S2YJ12"/>
<dbReference type="CDD" id="cd14703">
    <property type="entry name" value="bZIP_plant_RF2"/>
    <property type="match status" value="1"/>
</dbReference>
<dbReference type="Gene3D" id="1.20.5.170">
    <property type="match status" value="1"/>
</dbReference>
<feature type="compositionally biased region" description="Basic and acidic residues" evidence="6">
    <location>
        <begin position="132"/>
        <end position="160"/>
    </location>
</feature>
<keyword evidence="2" id="KW-0805">Transcription regulation</keyword>
<dbReference type="InterPro" id="IPR052483">
    <property type="entry name" value="bZIP_transcription_regulators"/>
</dbReference>
<gene>
    <name evidence="9" type="primary">LOC101491374</name>
</gene>
<dbReference type="SMART" id="SM00338">
    <property type="entry name" value="BRLZ"/>
    <property type="match status" value="1"/>
</dbReference>
<evidence type="ECO:0000256" key="3">
    <source>
        <dbReference type="ARBA" id="ARBA00023163"/>
    </source>
</evidence>
<dbReference type="FunFam" id="1.20.5.170:FF:000057">
    <property type="entry name" value="Basic leucine zipper 61"/>
    <property type="match status" value="1"/>
</dbReference>
<organism evidence="8 9">
    <name type="scientific">Cicer arietinum</name>
    <name type="common">Chickpea</name>
    <name type="synonym">Garbanzo</name>
    <dbReference type="NCBI Taxonomy" id="3827"/>
    <lineage>
        <taxon>Eukaryota</taxon>
        <taxon>Viridiplantae</taxon>
        <taxon>Streptophyta</taxon>
        <taxon>Embryophyta</taxon>
        <taxon>Tracheophyta</taxon>
        <taxon>Spermatophyta</taxon>
        <taxon>Magnoliopsida</taxon>
        <taxon>eudicotyledons</taxon>
        <taxon>Gunneridae</taxon>
        <taxon>Pentapetalae</taxon>
        <taxon>rosids</taxon>
        <taxon>fabids</taxon>
        <taxon>Fabales</taxon>
        <taxon>Fabaceae</taxon>
        <taxon>Papilionoideae</taxon>
        <taxon>50 kb inversion clade</taxon>
        <taxon>NPAAA clade</taxon>
        <taxon>Hologalegina</taxon>
        <taxon>IRL clade</taxon>
        <taxon>Cicereae</taxon>
        <taxon>Cicer</taxon>
    </lineage>
</organism>
<protein>
    <submittedName>
        <fullName evidence="9">Basic leucine zipper 61</fullName>
    </submittedName>
</protein>
<keyword evidence="8" id="KW-1185">Reference proteome</keyword>
<reference evidence="9" key="2">
    <citation type="submission" date="2025-08" db="UniProtKB">
        <authorList>
            <consortium name="RefSeq"/>
        </authorList>
    </citation>
    <scope>IDENTIFICATION</scope>
    <source>
        <tissue evidence="9">Etiolated seedlings</tissue>
    </source>
</reference>
<dbReference type="InterPro" id="IPR046347">
    <property type="entry name" value="bZIP_sf"/>
</dbReference>
<dbReference type="GO" id="GO:0005634">
    <property type="term" value="C:nucleus"/>
    <property type="evidence" value="ECO:0007669"/>
    <property type="project" value="UniProtKB-SubCell"/>
</dbReference>
<name>A0A1S2YJ12_CICAR</name>